<dbReference type="AlphaFoldDB" id="A0A448W9Z2"/>
<dbReference type="InterPro" id="IPR047002">
    <property type="entry name" value="Tcp10_C_sf"/>
</dbReference>
<protein>
    <recommendedName>
        <fullName evidence="3">Centromere protein J C-terminal domain-containing protein</fullName>
    </recommendedName>
</protein>
<dbReference type="EMBL" id="CAAALY010000353">
    <property type="protein sequence ID" value="VEL06762.1"/>
    <property type="molecule type" value="Genomic_DNA"/>
</dbReference>
<gene>
    <name evidence="1" type="ORF">PXEA_LOCUS202</name>
</gene>
<evidence type="ECO:0008006" key="3">
    <source>
        <dbReference type="Google" id="ProtNLM"/>
    </source>
</evidence>
<evidence type="ECO:0000313" key="1">
    <source>
        <dbReference type="EMBL" id="VEL06762.1"/>
    </source>
</evidence>
<proteinExistence type="predicted"/>
<accession>A0A448W9Z2</accession>
<organism evidence="1 2">
    <name type="scientific">Protopolystoma xenopodis</name>
    <dbReference type="NCBI Taxonomy" id="117903"/>
    <lineage>
        <taxon>Eukaryota</taxon>
        <taxon>Metazoa</taxon>
        <taxon>Spiralia</taxon>
        <taxon>Lophotrochozoa</taxon>
        <taxon>Platyhelminthes</taxon>
        <taxon>Monogenea</taxon>
        <taxon>Polyopisthocotylea</taxon>
        <taxon>Polystomatidea</taxon>
        <taxon>Polystomatidae</taxon>
        <taxon>Protopolystoma</taxon>
    </lineage>
</organism>
<evidence type="ECO:0000313" key="2">
    <source>
        <dbReference type="Proteomes" id="UP000784294"/>
    </source>
</evidence>
<reference evidence="1" key="1">
    <citation type="submission" date="2018-11" db="EMBL/GenBank/DDBJ databases">
        <authorList>
            <consortium name="Pathogen Informatics"/>
        </authorList>
    </citation>
    <scope>NUCLEOTIDE SEQUENCE</scope>
</reference>
<dbReference type="OrthoDB" id="6282109at2759"/>
<comment type="caution">
    <text evidence="1">The sequence shown here is derived from an EMBL/GenBank/DDBJ whole genome shotgun (WGS) entry which is preliminary data.</text>
</comment>
<dbReference type="Gene3D" id="2.60.450.20">
    <property type="match status" value="1"/>
</dbReference>
<keyword evidence="2" id="KW-1185">Reference proteome</keyword>
<dbReference type="Proteomes" id="UP000784294">
    <property type="component" value="Unassembled WGS sequence"/>
</dbReference>
<sequence>MKTVFADGHQETRYSSGRLRLKDSRGNLLLDTRVAPSPSLQQCPDMAPPIVSIPPACPVNAPLSSTNRHRKTPEATSVTRTFAISHASNGCDQNLANPQSRRFGKSLFSSCRSETASNQLSGDTPYRSIPGISHNQHFESMSSNNADINRIGSLLNPLRALGR</sequence>
<name>A0A448W9Z2_9PLAT</name>